<dbReference type="InterPro" id="IPR001567">
    <property type="entry name" value="Pept_M3A_M3B_dom"/>
</dbReference>
<dbReference type="Proteomes" id="UP000077623">
    <property type="component" value="Unassembled WGS sequence"/>
</dbReference>
<dbReference type="STRING" id="432608.A6V39_02575"/>
<evidence type="ECO:0000313" key="8">
    <source>
        <dbReference type="EMBL" id="OAL10300.1"/>
    </source>
</evidence>
<keyword evidence="1 6" id="KW-0645">Protease</keyword>
<dbReference type="SUPFAM" id="SSF55486">
    <property type="entry name" value="Metalloproteases ('zincins'), catalytic domain"/>
    <property type="match status" value="1"/>
</dbReference>
<accession>A0A1A9QF29</accession>
<evidence type="ECO:0000256" key="3">
    <source>
        <dbReference type="ARBA" id="ARBA00022801"/>
    </source>
</evidence>
<dbReference type="GO" id="GO:0006518">
    <property type="term" value="P:peptide metabolic process"/>
    <property type="evidence" value="ECO:0007669"/>
    <property type="project" value="TreeGrafter"/>
</dbReference>
<keyword evidence="9" id="KW-1185">Reference proteome</keyword>
<evidence type="ECO:0000256" key="2">
    <source>
        <dbReference type="ARBA" id="ARBA00022723"/>
    </source>
</evidence>
<feature type="domain" description="Peptidase M3A/M3B catalytic" evidence="7">
    <location>
        <begin position="197"/>
        <end position="580"/>
    </location>
</feature>
<organism evidence="8 9">
    <name type="scientific">Candidatus Mycoplasma haematobovis</name>
    <dbReference type="NCBI Taxonomy" id="432608"/>
    <lineage>
        <taxon>Bacteria</taxon>
        <taxon>Bacillati</taxon>
        <taxon>Mycoplasmatota</taxon>
        <taxon>Mollicutes</taxon>
        <taxon>Mycoplasmataceae</taxon>
        <taxon>Mycoplasma</taxon>
    </lineage>
</organism>
<dbReference type="PANTHER" id="PTHR11804:SF84">
    <property type="entry name" value="SACCHAROLYSIN"/>
    <property type="match status" value="1"/>
</dbReference>
<keyword evidence="4 6" id="KW-0862">Zinc</keyword>
<dbReference type="Pfam" id="PF01432">
    <property type="entry name" value="Peptidase_M3"/>
    <property type="match status" value="1"/>
</dbReference>
<keyword evidence="3 6" id="KW-0378">Hydrolase</keyword>
<dbReference type="InterPro" id="IPR042088">
    <property type="entry name" value="OligoPept_F_C"/>
</dbReference>
<evidence type="ECO:0000256" key="5">
    <source>
        <dbReference type="ARBA" id="ARBA00023049"/>
    </source>
</evidence>
<evidence type="ECO:0000256" key="6">
    <source>
        <dbReference type="RuleBase" id="RU003435"/>
    </source>
</evidence>
<evidence type="ECO:0000256" key="4">
    <source>
        <dbReference type="ARBA" id="ARBA00022833"/>
    </source>
</evidence>
<dbReference type="PANTHER" id="PTHR11804">
    <property type="entry name" value="PROTEASE M3 THIMET OLIGOPEPTIDASE-RELATED"/>
    <property type="match status" value="1"/>
</dbReference>
<comment type="caution">
    <text evidence="8">The sequence shown here is derived from an EMBL/GenBank/DDBJ whole genome shotgun (WGS) entry which is preliminary data.</text>
</comment>
<sequence length="600" mass="70561">MNNSLHWDLESILENSTLDELKDKYFQQNEEILNLFKENIFSSKEKLIFFHALSLRQQITSNRLFNYLSNKHNEDLSNNQWFGLMQEIQTKSIPFMQAMSSFSDQAIKNKENILEFLKDPQLAPHQRSYELIFKYEKHDLPPDIKSFSATYSPLSSCFSSIFTLILDKELKVKTVKDSNNNKHELPNYAAFIKTQTDNDRKLRKNAYLAWHEAVHSSRESLARLMYYNFLEQNIDAKNSNFPGGYYEASAYADEIPLTFIPALYERVKGFSTLWRKYRRIFRELLKKNYQLKLLQPWDLRMPIIKKEDQNITIEEAKTLTLEALQILGPEYINNISKALNERWIDWEARKDKLSGAYCISGSYGLEKKYILMNYNSKLEDVYTLVHELGHAMHALEYCKYQSHYAGTTIFIAEIPSTLNELLLSYHLIKKYQNDTHKLLEVYDNLISGFFSTTLSQIIFSEWEYEVNQLINNGAVLDADLAENIFREKQEKYYGKKPKLTPLRKKALTSILTVPHFYSEEFYVYKYSVGQVVSLLIAEKIKNDAEYISKFFEFLRAGNSLSNLDTIKILDIDLEKATTWKTVKKVVKEWLEEYEQLSKKI</sequence>
<gene>
    <name evidence="8" type="ORF">A6V39_02575</name>
</gene>
<dbReference type="Gene3D" id="1.10.1370.20">
    <property type="entry name" value="Oligoendopeptidase f, C-terminal domain"/>
    <property type="match status" value="1"/>
</dbReference>
<comment type="cofactor">
    <cofactor evidence="6">
        <name>Zn(2+)</name>
        <dbReference type="ChEBI" id="CHEBI:29105"/>
    </cofactor>
    <text evidence="6">Binds 1 zinc ion.</text>
</comment>
<dbReference type="GO" id="GO:0004222">
    <property type="term" value="F:metalloendopeptidase activity"/>
    <property type="evidence" value="ECO:0007669"/>
    <property type="project" value="InterPro"/>
</dbReference>
<keyword evidence="2 6" id="KW-0479">Metal-binding</keyword>
<comment type="similarity">
    <text evidence="6">Belongs to the peptidase M3 family.</text>
</comment>
<protein>
    <submittedName>
        <fullName evidence="8">Oligoendopeptidase F</fullName>
    </submittedName>
</protein>
<dbReference type="AlphaFoldDB" id="A0A1A9QF29"/>
<dbReference type="GO" id="GO:0006508">
    <property type="term" value="P:proteolysis"/>
    <property type="evidence" value="ECO:0007669"/>
    <property type="project" value="UniProtKB-KW"/>
</dbReference>
<evidence type="ECO:0000313" key="9">
    <source>
        <dbReference type="Proteomes" id="UP000077623"/>
    </source>
</evidence>
<dbReference type="RefSeq" id="WP_187150146.1">
    <property type="nucleotide sequence ID" value="NZ_LWUJ01000011.1"/>
</dbReference>
<evidence type="ECO:0000259" key="7">
    <source>
        <dbReference type="Pfam" id="PF01432"/>
    </source>
</evidence>
<evidence type="ECO:0000256" key="1">
    <source>
        <dbReference type="ARBA" id="ARBA00022670"/>
    </source>
</evidence>
<keyword evidence="5 6" id="KW-0482">Metalloprotease</keyword>
<dbReference type="CDD" id="cd09608">
    <property type="entry name" value="M3B_PepF"/>
    <property type="match status" value="1"/>
</dbReference>
<proteinExistence type="inferred from homology"/>
<reference evidence="9" key="1">
    <citation type="submission" date="2016-04" db="EMBL/GenBank/DDBJ databases">
        <authorList>
            <person name="Quiroz-Castaneda R.E."/>
            <person name="Martinez-Ocampo F."/>
        </authorList>
    </citation>
    <scope>NUCLEOTIDE SEQUENCE [LARGE SCALE GENOMIC DNA]</scope>
    <source>
        <strain evidence="9">INIFAP01</strain>
    </source>
</reference>
<dbReference type="EMBL" id="LWUJ01000011">
    <property type="protein sequence ID" value="OAL10300.1"/>
    <property type="molecule type" value="Genomic_DNA"/>
</dbReference>
<dbReference type="Gene3D" id="1.20.140.70">
    <property type="entry name" value="Oligopeptidase f, N-terminal domain"/>
    <property type="match status" value="1"/>
</dbReference>
<dbReference type="Gene3D" id="1.10.287.830">
    <property type="entry name" value="putative peptidase helix hairpin domain like"/>
    <property type="match status" value="1"/>
</dbReference>
<dbReference type="InterPro" id="IPR045090">
    <property type="entry name" value="Pept_M3A_M3B"/>
</dbReference>
<dbReference type="GO" id="GO:0046872">
    <property type="term" value="F:metal ion binding"/>
    <property type="evidence" value="ECO:0007669"/>
    <property type="project" value="UniProtKB-UniRule"/>
</dbReference>
<name>A0A1A9QF29_9MOLU</name>